<name>A0AC60Q8J5_IXOPE</name>
<sequence>MPSRLPRREPGARALVLAAKGQATEIGVNTRLNIAAVDTEDRATLEELLAVTVVQNIKVKTRIARPKAQSTGIVRPRFSAGQGTQVFNAGHTIRVHFDGPLPQWQCGNCGRLGHVRAACITVNVCTTCLEAHKKGTCPRADNPSCPNCAQRHDAFDRRCPAYVQARNVGRGMGFSGEGWRAAKARLARRSAAKRQRRREQPDQQPQEKEVRLKKQSQQQRLMQLNYQRQLRHQQNQPAWQRDTHPGGDGEGHWRPSVELYPAMPPRSDDATGSAEESEAGPRTPTARGGGGNRVAPLAPVAGGKPSQTLSAPISASTTAAAAAVASAPEEATGGGTRRSRGSPGSESQSRSVSPKKQQHTQQHPAWGYLKATSNENKLYDAICNHYLTILTDPEHPTRTGNSVTRDTCPDLALIKFTAEDWNNMEESLGSDHSIVEIEVSLIPRKDS</sequence>
<organism evidence="1 2">
    <name type="scientific">Ixodes persulcatus</name>
    <name type="common">Taiga tick</name>
    <dbReference type="NCBI Taxonomy" id="34615"/>
    <lineage>
        <taxon>Eukaryota</taxon>
        <taxon>Metazoa</taxon>
        <taxon>Ecdysozoa</taxon>
        <taxon>Arthropoda</taxon>
        <taxon>Chelicerata</taxon>
        <taxon>Arachnida</taxon>
        <taxon>Acari</taxon>
        <taxon>Parasitiformes</taxon>
        <taxon>Ixodida</taxon>
        <taxon>Ixodoidea</taxon>
        <taxon>Ixodidae</taxon>
        <taxon>Ixodinae</taxon>
        <taxon>Ixodes</taxon>
    </lineage>
</organism>
<gene>
    <name evidence="1" type="ORF">HPB47_023009</name>
</gene>
<keyword evidence="2" id="KW-1185">Reference proteome</keyword>
<evidence type="ECO:0000313" key="1">
    <source>
        <dbReference type="EMBL" id="KAG0430095.1"/>
    </source>
</evidence>
<comment type="caution">
    <text evidence="1">The sequence shown here is derived from an EMBL/GenBank/DDBJ whole genome shotgun (WGS) entry which is preliminary data.</text>
</comment>
<dbReference type="Proteomes" id="UP000805193">
    <property type="component" value="Unassembled WGS sequence"/>
</dbReference>
<protein>
    <submittedName>
        <fullName evidence="1">Uncharacterized protein</fullName>
    </submittedName>
</protein>
<dbReference type="EMBL" id="JABSTQ010009354">
    <property type="protein sequence ID" value="KAG0430095.1"/>
    <property type="molecule type" value="Genomic_DNA"/>
</dbReference>
<reference evidence="1 2" key="1">
    <citation type="journal article" date="2020" name="Cell">
        <title>Large-Scale Comparative Analyses of Tick Genomes Elucidate Their Genetic Diversity and Vector Capacities.</title>
        <authorList>
            <consortium name="Tick Genome and Microbiome Consortium (TIGMIC)"/>
            <person name="Jia N."/>
            <person name="Wang J."/>
            <person name="Shi W."/>
            <person name="Du L."/>
            <person name="Sun Y."/>
            <person name="Zhan W."/>
            <person name="Jiang J.F."/>
            <person name="Wang Q."/>
            <person name="Zhang B."/>
            <person name="Ji P."/>
            <person name="Bell-Sakyi L."/>
            <person name="Cui X.M."/>
            <person name="Yuan T.T."/>
            <person name="Jiang B.G."/>
            <person name="Yang W.F."/>
            <person name="Lam T.T."/>
            <person name="Chang Q.C."/>
            <person name="Ding S.J."/>
            <person name="Wang X.J."/>
            <person name="Zhu J.G."/>
            <person name="Ruan X.D."/>
            <person name="Zhao L."/>
            <person name="Wei J.T."/>
            <person name="Ye R.Z."/>
            <person name="Que T.C."/>
            <person name="Du C.H."/>
            <person name="Zhou Y.H."/>
            <person name="Cheng J.X."/>
            <person name="Dai P.F."/>
            <person name="Guo W.B."/>
            <person name="Han X.H."/>
            <person name="Huang E.J."/>
            <person name="Li L.F."/>
            <person name="Wei W."/>
            <person name="Gao Y.C."/>
            <person name="Liu J.Z."/>
            <person name="Shao H.Z."/>
            <person name="Wang X."/>
            <person name="Wang C.C."/>
            <person name="Yang T.C."/>
            <person name="Huo Q.B."/>
            <person name="Li W."/>
            <person name="Chen H.Y."/>
            <person name="Chen S.E."/>
            <person name="Zhou L.G."/>
            <person name="Ni X.B."/>
            <person name="Tian J.H."/>
            <person name="Sheng Y."/>
            <person name="Liu T."/>
            <person name="Pan Y.S."/>
            <person name="Xia L.Y."/>
            <person name="Li J."/>
            <person name="Zhao F."/>
            <person name="Cao W.C."/>
        </authorList>
    </citation>
    <scope>NUCLEOTIDE SEQUENCE [LARGE SCALE GENOMIC DNA]</scope>
    <source>
        <strain evidence="1">Iper-2018</strain>
    </source>
</reference>
<proteinExistence type="predicted"/>
<accession>A0AC60Q8J5</accession>
<evidence type="ECO:0000313" key="2">
    <source>
        <dbReference type="Proteomes" id="UP000805193"/>
    </source>
</evidence>